<dbReference type="EMBL" id="JAUZVZ010000009">
    <property type="protein sequence ID" value="MDP4536139.1"/>
    <property type="molecule type" value="Genomic_DNA"/>
</dbReference>
<feature type="chain" id="PRO_5045096899" evidence="1">
    <location>
        <begin position="22"/>
        <end position="289"/>
    </location>
</feature>
<organism evidence="2 3">
    <name type="scientific">Alkalimonas collagenimarina</name>
    <dbReference type="NCBI Taxonomy" id="400390"/>
    <lineage>
        <taxon>Bacteria</taxon>
        <taxon>Pseudomonadati</taxon>
        <taxon>Pseudomonadota</taxon>
        <taxon>Gammaproteobacteria</taxon>
        <taxon>Alkalimonas</taxon>
    </lineage>
</organism>
<name>A0ABT9GZ45_9GAMM</name>
<accession>A0ABT9GZ45</accession>
<feature type="signal peptide" evidence="1">
    <location>
        <begin position="1"/>
        <end position="21"/>
    </location>
</feature>
<evidence type="ECO:0000256" key="1">
    <source>
        <dbReference type="SAM" id="SignalP"/>
    </source>
</evidence>
<evidence type="ECO:0000313" key="3">
    <source>
        <dbReference type="Proteomes" id="UP001231616"/>
    </source>
</evidence>
<gene>
    <name evidence="2" type="ORF">Q3O60_08065</name>
</gene>
<keyword evidence="1" id="KW-0732">Signal</keyword>
<dbReference type="Gene3D" id="3.40.190.10">
    <property type="entry name" value="Periplasmic binding protein-like II"/>
    <property type="match status" value="1"/>
</dbReference>
<dbReference type="SUPFAM" id="SSF53850">
    <property type="entry name" value="Periplasmic binding protein-like II"/>
    <property type="match status" value="1"/>
</dbReference>
<dbReference type="RefSeq" id="WP_305893404.1">
    <property type="nucleotide sequence ID" value="NZ_JAUZVZ010000009.1"/>
</dbReference>
<keyword evidence="3" id="KW-1185">Reference proteome</keyword>
<proteinExistence type="predicted"/>
<protein>
    <submittedName>
        <fullName evidence="2">Transporter substrate-binding domain-containing protein</fullName>
    </submittedName>
</protein>
<evidence type="ECO:0000313" key="2">
    <source>
        <dbReference type="EMBL" id="MDP4536139.1"/>
    </source>
</evidence>
<reference evidence="2 3" key="1">
    <citation type="submission" date="2023-08" db="EMBL/GenBank/DDBJ databases">
        <authorList>
            <person name="Joshi A."/>
            <person name="Thite S."/>
        </authorList>
    </citation>
    <scope>NUCLEOTIDE SEQUENCE [LARGE SCALE GENOMIC DNA]</scope>
    <source>
        <strain evidence="2 3">AC40</strain>
    </source>
</reference>
<sequence>MSWLRIVSCLFPVFFCTHATAESIRTVVYALPHAQQDPDNNYYVRLLKAALEHADGSFEVQSTKEFMVQGRALREIGRGNEVDVSWSMTSPEREEILHAVPVPIDKGLIGWRVLLVRQPEPLQLQQRNKQQFRFVQGHDWPDTQILQHNGLRVETTAEFSSLFAMVSAGRVDAMPRSVLEFEDELQTVASSLFVAPDVLLYYPAVQYFFVAKEDKELTFALEQGLQRVLDNGIFDQLFEQEFGKTLQWLEQQHRQVLILENPWFSLPERVRTLQLLQPLPSHFEHINWQ</sequence>
<dbReference type="Proteomes" id="UP001231616">
    <property type="component" value="Unassembled WGS sequence"/>
</dbReference>
<comment type="caution">
    <text evidence="2">The sequence shown here is derived from an EMBL/GenBank/DDBJ whole genome shotgun (WGS) entry which is preliminary data.</text>
</comment>